<accession>A0ABP0HLG2</accession>
<keyword evidence="3" id="KW-0472">Membrane</keyword>
<reference evidence="5 6" key="1">
    <citation type="submission" date="2024-02" db="EMBL/GenBank/DDBJ databases">
        <authorList>
            <person name="Chen Y."/>
            <person name="Shah S."/>
            <person name="Dougan E. K."/>
            <person name="Thang M."/>
            <person name="Chan C."/>
        </authorList>
    </citation>
    <scope>NUCLEOTIDE SEQUENCE [LARGE SCALE GENOMIC DNA]</scope>
</reference>
<gene>
    <name evidence="5" type="ORF">SCF082_LOCUS2489</name>
</gene>
<dbReference type="PANTHER" id="PTHR10582:SF2">
    <property type="entry name" value="INACTIVE"/>
    <property type="match status" value="1"/>
</dbReference>
<dbReference type="Pfam" id="PF00042">
    <property type="entry name" value="Globin"/>
    <property type="match status" value="1"/>
</dbReference>
<feature type="domain" description="Globin" evidence="4">
    <location>
        <begin position="51"/>
        <end position="188"/>
    </location>
</feature>
<keyword evidence="6" id="KW-1185">Reference proteome</keyword>
<dbReference type="PANTHER" id="PTHR10582">
    <property type="entry name" value="TRANSIENT RECEPTOR POTENTIAL ION CHANNEL PROTEIN"/>
    <property type="match status" value="1"/>
</dbReference>
<evidence type="ECO:0000256" key="3">
    <source>
        <dbReference type="SAM" id="Phobius"/>
    </source>
</evidence>
<name>A0ABP0HLG2_9DINO</name>
<dbReference type="InterPro" id="IPR024862">
    <property type="entry name" value="TRPV"/>
</dbReference>
<feature type="region of interest" description="Disordered" evidence="2">
    <location>
        <begin position="218"/>
        <end position="242"/>
    </location>
</feature>
<evidence type="ECO:0000313" key="6">
    <source>
        <dbReference type="Proteomes" id="UP001642464"/>
    </source>
</evidence>
<feature type="compositionally biased region" description="Polar residues" evidence="2">
    <location>
        <begin position="1072"/>
        <end position="1090"/>
    </location>
</feature>
<feature type="compositionally biased region" description="Basic and acidic residues" evidence="2">
    <location>
        <begin position="226"/>
        <end position="242"/>
    </location>
</feature>
<feature type="region of interest" description="Disordered" evidence="2">
    <location>
        <begin position="1054"/>
        <end position="1097"/>
    </location>
</feature>
<keyword evidence="3" id="KW-1133">Transmembrane helix</keyword>
<dbReference type="InterPro" id="IPR009050">
    <property type="entry name" value="Globin-like_sf"/>
</dbReference>
<feature type="region of interest" description="Disordered" evidence="2">
    <location>
        <begin position="1"/>
        <end position="35"/>
    </location>
</feature>
<feature type="transmembrane region" description="Helical" evidence="3">
    <location>
        <begin position="775"/>
        <end position="796"/>
    </location>
</feature>
<dbReference type="CDD" id="cd01040">
    <property type="entry name" value="Mb-like"/>
    <property type="match status" value="1"/>
</dbReference>
<evidence type="ECO:0000313" key="5">
    <source>
        <dbReference type="EMBL" id="CAK8991051.1"/>
    </source>
</evidence>
<feature type="compositionally biased region" description="Basic residues" evidence="2">
    <location>
        <begin position="1054"/>
        <end position="1065"/>
    </location>
</feature>
<feature type="transmembrane region" description="Helical" evidence="3">
    <location>
        <begin position="816"/>
        <end position="837"/>
    </location>
</feature>
<dbReference type="PROSITE" id="PS01033">
    <property type="entry name" value="GLOBIN"/>
    <property type="match status" value="1"/>
</dbReference>
<feature type="transmembrane region" description="Helical" evidence="3">
    <location>
        <begin position="858"/>
        <end position="881"/>
    </location>
</feature>
<proteinExistence type="predicted"/>
<evidence type="ECO:0000256" key="2">
    <source>
        <dbReference type="SAM" id="MobiDB-lite"/>
    </source>
</evidence>
<protein>
    <submittedName>
        <fullName evidence="5">Chloroplastic</fullName>
    </submittedName>
</protein>
<dbReference type="Gene3D" id="1.10.490.10">
    <property type="entry name" value="Globins"/>
    <property type="match status" value="1"/>
</dbReference>
<evidence type="ECO:0000256" key="1">
    <source>
        <dbReference type="ARBA" id="ARBA00022737"/>
    </source>
</evidence>
<dbReference type="Proteomes" id="UP001642464">
    <property type="component" value="Unassembled WGS sequence"/>
</dbReference>
<keyword evidence="3" id="KW-0812">Transmembrane</keyword>
<dbReference type="InterPro" id="IPR012292">
    <property type="entry name" value="Globin/Proto"/>
</dbReference>
<sequence length="1097" mass="122821">MGSLEADGLVSWDESGGSVAPTDSPSVKESGNEDEDYELLEVDGSKFQEMALSEEVVTAMQAVWAKWIEQCGTKEIAGDAFFTMLFDTAPSLQTSFRSPKAVLSMLYMSAFSQVVVLLDQPSLLKREIEALAFKHLEVEVTTMKVAFFREALAEVLEESLGGSFTPPARAGFYNLMNYVGSAFMYVNHEYSERIKLVLSSWNAVQKTTAESYARADAVDAESQAEESVHEDAEPTVKKPQEPKNIKEVKEQQKGKETKEAETTMLKMDPEVKVDMKIPTSFNEMILFNASVMGFGGSHWMKIMLVQFDDMVRSVGNFCRLQEECDVMCLVLAKYKGPIELPEFKAVVLASLRSLLPDKWDSEHEVAWCWLWENMEGLLRASLGKPAVQEAALTCFYQSEPEKIQRFTHQIFPAFLEITPAGQEFLKQSSTRILFISDKITSLLLELYRFPLKTVEESSAQGLKHVGYGIPTEMFPPFVTAAVATIQALAASEEVVEAVRWAVALIAKIMVRTLGEGSTLVMKAIHANMRTQLRKAIAIVPRCQRAREVLNITAGSQSISPFYWAIDSGRLICAEIILQDLLTIRADRDVYYYGCDSLFAYHPRVVQRLCNTAPTLLHTLMDGLVWRSRQTRQGWRRVNYYVKHLLKDSNGDISPNLACLVQHGDPVIIRHPTVVLFADVLWQRLASYQFMASKIYFLLTLCLFVVGQAALFRHSSEQTQVENVTMFCCRLMNYVASLGPLTIHEVRQLVADVRAGSFESFGCLTVPRYLLSFHECLRLALMWLLIIMFSQEPFLYCLSDKQGITMDCQQGRQHQDLYSGCAFLAMIIFWIQLLDLAIFSEKIMAYVLVCSRLVADTALFLLALLTILLAFTAAIGTLHYHVPEHGGAGAWLRELTLMALRMYAPEHYLELKESSIIVSVALSIFVFLSAIFLANLLVVQFAHTYHAAHASMKGIARLKRANITCATLKDIPQHRRMAFLDSLGLEEPLEFNEGDVGIAGGIQVLELASERVVTEDTIKRFGGPSAPSAPWPKEHIPEEEVDKLASLEKKLMKVIKSKGKAHRPSRNHGSGGSMSEENGRLTTSSVPTTIGPSMFEEE</sequence>
<dbReference type="InterPro" id="IPR000971">
    <property type="entry name" value="Globin"/>
</dbReference>
<dbReference type="EMBL" id="CAXAMM010001225">
    <property type="protein sequence ID" value="CAK8991051.1"/>
    <property type="molecule type" value="Genomic_DNA"/>
</dbReference>
<comment type="caution">
    <text evidence="5">The sequence shown here is derived from an EMBL/GenBank/DDBJ whole genome shotgun (WGS) entry which is preliminary data.</text>
</comment>
<feature type="transmembrane region" description="Helical" evidence="3">
    <location>
        <begin position="694"/>
        <end position="711"/>
    </location>
</feature>
<feature type="transmembrane region" description="Helical" evidence="3">
    <location>
        <begin position="915"/>
        <end position="937"/>
    </location>
</feature>
<organism evidence="5 6">
    <name type="scientific">Durusdinium trenchii</name>
    <dbReference type="NCBI Taxonomy" id="1381693"/>
    <lineage>
        <taxon>Eukaryota</taxon>
        <taxon>Sar</taxon>
        <taxon>Alveolata</taxon>
        <taxon>Dinophyceae</taxon>
        <taxon>Suessiales</taxon>
        <taxon>Symbiodiniaceae</taxon>
        <taxon>Durusdinium</taxon>
    </lineage>
</organism>
<evidence type="ECO:0000259" key="4">
    <source>
        <dbReference type="PROSITE" id="PS01033"/>
    </source>
</evidence>
<dbReference type="SUPFAM" id="SSF46458">
    <property type="entry name" value="Globin-like"/>
    <property type="match status" value="2"/>
</dbReference>
<keyword evidence="1" id="KW-0677">Repeat</keyword>
<dbReference type="InterPro" id="IPR044399">
    <property type="entry name" value="Mb-like_M"/>
</dbReference>